<name>A0A398CDE2_9BURK</name>
<reference evidence="2 3" key="1">
    <citation type="submission" date="2018-09" db="EMBL/GenBank/DDBJ databases">
        <title>Draft genome of Simplicispira sp. NY-02.</title>
        <authorList>
            <person name="Im W.T."/>
        </authorList>
    </citation>
    <scope>NUCLEOTIDE SEQUENCE [LARGE SCALE GENOMIC DNA]</scope>
    <source>
        <strain evidence="2 3">NY-02</strain>
    </source>
</reference>
<evidence type="ECO:0000313" key="3">
    <source>
        <dbReference type="Proteomes" id="UP000266302"/>
    </source>
</evidence>
<keyword evidence="3" id="KW-1185">Reference proteome</keyword>
<gene>
    <name evidence="2" type="ORF">D3F03_16955</name>
</gene>
<dbReference type="Proteomes" id="UP000266302">
    <property type="component" value="Unassembled WGS sequence"/>
</dbReference>
<feature type="region of interest" description="Disordered" evidence="1">
    <location>
        <begin position="1"/>
        <end position="39"/>
    </location>
</feature>
<evidence type="ECO:0000256" key="1">
    <source>
        <dbReference type="SAM" id="MobiDB-lite"/>
    </source>
</evidence>
<dbReference type="EMBL" id="QXJC01000015">
    <property type="protein sequence ID" value="RID96853.1"/>
    <property type="molecule type" value="Genomic_DNA"/>
</dbReference>
<accession>A0A398CDE2</accession>
<organism evidence="2 3">
    <name type="scientific">Simplicispira hankyongi</name>
    <dbReference type="NCBI Taxonomy" id="2315688"/>
    <lineage>
        <taxon>Bacteria</taxon>
        <taxon>Pseudomonadati</taxon>
        <taxon>Pseudomonadota</taxon>
        <taxon>Betaproteobacteria</taxon>
        <taxon>Burkholderiales</taxon>
        <taxon>Comamonadaceae</taxon>
        <taxon>Simplicispira</taxon>
    </lineage>
</organism>
<dbReference type="AlphaFoldDB" id="A0A398CDE2"/>
<comment type="caution">
    <text evidence="2">The sequence shown here is derived from an EMBL/GenBank/DDBJ whole genome shotgun (WGS) entry which is preliminary data.</text>
</comment>
<proteinExistence type="predicted"/>
<sequence>MFAKNVSLAEWFNPSKGSANDEDEEPRGEGEVHAGIQTRSRDDDQCIELLALQSKVCATGHGPSQLATLMQVGVITMVEKLSNARE</sequence>
<evidence type="ECO:0000313" key="2">
    <source>
        <dbReference type="EMBL" id="RID96853.1"/>
    </source>
</evidence>
<protein>
    <submittedName>
        <fullName evidence="2">Uncharacterized protein</fullName>
    </submittedName>
</protein>